<keyword evidence="4 6" id="KW-1133">Transmembrane helix</keyword>
<evidence type="ECO:0000259" key="7">
    <source>
        <dbReference type="Pfam" id="PF12823"/>
    </source>
</evidence>
<keyword evidence="5 6" id="KW-0472">Membrane</keyword>
<dbReference type="PANTHER" id="PTHR40077:SF1">
    <property type="entry name" value="MEMBRANE PROTEIN"/>
    <property type="match status" value="1"/>
</dbReference>
<dbReference type="PANTHER" id="PTHR40077">
    <property type="entry name" value="MEMBRANE PROTEIN-RELATED"/>
    <property type="match status" value="1"/>
</dbReference>
<dbReference type="InterPro" id="IPR023845">
    <property type="entry name" value="DUF3817_TM"/>
</dbReference>
<evidence type="ECO:0000313" key="8">
    <source>
        <dbReference type="EMBL" id="MFD2162996.1"/>
    </source>
</evidence>
<evidence type="ECO:0000256" key="4">
    <source>
        <dbReference type="ARBA" id="ARBA00022989"/>
    </source>
</evidence>
<feature type="transmembrane region" description="Helical" evidence="6">
    <location>
        <begin position="12"/>
        <end position="33"/>
    </location>
</feature>
<evidence type="ECO:0000256" key="5">
    <source>
        <dbReference type="ARBA" id="ARBA00023136"/>
    </source>
</evidence>
<feature type="domain" description="DUF3817" evidence="7">
    <location>
        <begin position="10"/>
        <end position="96"/>
    </location>
</feature>
<protein>
    <submittedName>
        <fullName evidence="8">DUF3817 domain-containing protein</fullName>
    </submittedName>
</protein>
<evidence type="ECO:0000256" key="6">
    <source>
        <dbReference type="SAM" id="Phobius"/>
    </source>
</evidence>
<comment type="subcellular location">
    <subcellularLocation>
        <location evidence="1">Cell membrane</location>
        <topology evidence="1">Multi-pass membrane protein</topology>
    </subcellularLocation>
</comment>
<dbReference type="Pfam" id="PF12823">
    <property type="entry name" value="DUF3817"/>
    <property type="match status" value="1"/>
</dbReference>
<evidence type="ECO:0000313" key="9">
    <source>
        <dbReference type="Proteomes" id="UP001597387"/>
    </source>
</evidence>
<proteinExistence type="predicted"/>
<dbReference type="RefSeq" id="WP_255902501.1">
    <property type="nucleotide sequence ID" value="NZ_JAFMZO010000003.1"/>
</dbReference>
<evidence type="ECO:0000256" key="3">
    <source>
        <dbReference type="ARBA" id="ARBA00022692"/>
    </source>
</evidence>
<evidence type="ECO:0000256" key="2">
    <source>
        <dbReference type="ARBA" id="ARBA00022475"/>
    </source>
</evidence>
<dbReference type="NCBIfam" id="TIGR03954">
    <property type="entry name" value="integ_memb_HG"/>
    <property type="match status" value="1"/>
</dbReference>
<comment type="caution">
    <text evidence="8">The sequence shown here is derived from an EMBL/GenBank/DDBJ whole genome shotgun (WGS) entry which is preliminary data.</text>
</comment>
<name>A0ABW4ZME8_9SPHI</name>
<dbReference type="EMBL" id="JBHUHZ010000001">
    <property type="protein sequence ID" value="MFD2162996.1"/>
    <property type="molecule type" value="Genomic_DNA"/>
</dbReference>
<evidence type="ECO:0000256" key="1">
    <source>
        <dbReference type="ARBA" id="ARBA00004651"/>
    </source>
</evidence>
<dbReference type="Proteomes" id="UP001597387">
    <property type="component" value="Unassembled WGS sequence"/>
</dbReference>
<keyword evidence="2" id="KW-1003">Cell membrane</keyword>
<gene>
    <name evidence="8" type="ORF">ACFSJU_11380</name>
</gene>
<accession>A0ABW4ZME8</accession>
<keyword evidence="3 6" id="KW-0812">Transmembrane</keyword>
<keyword evidence="9" id="KW-1185">Reference proteome</keyword>
<organism evidence="8 9">
    <name type="scientific">Paradesertivirga mongoliensis</name>
    <dbReference type="NCBI Taxonomy" id="2100740"/>
    <lineage>
        <taxon>Bacteria</taxon>
        <taxon>Pseudomonadati</taxon>
        <taxon>Bacteroidota</taxon>
        <taxon>Sphingobacteriia</taxon>
        <taxon>Sphingobacteriales</taxon>
        <taxon>Sphingobacteriaceae</taxon>
        <taxon>Paradesertivirga</taxon>
    </lineage>
</organism>
<sequence length="102" mass="11513">MESNKAKIIRDLRWIGIAEGVSFLVLLLIAMPMKYIYGNAMPVKVVGWAHGALFVIYVLAVLRATLALSWNYKRTGLFLAASFLPLGPFFFDGNLSREQEQY</sequence>
<feature type="transmembrane region" description="Helical" evidence="6">
    <location>
        <begin position="45"/>
        <end position="62"/>
    </location>
</feature>
<reference evidence="9" key="1">
    <citation type="journal article" date="2019" name="Int. J. Syst. Evol. Microbiol.">
        <title>The Global Catalogue of Microorganisms (GCM) 10K type strain sequencing project: providing services to taxonomists for standard genome sequencing and annotation.</title>
        <authorList>
            <consortium name="The Broad Institute Genomics Platform"/>
            <consortium name="The Broad Institute Genome Sequencing Center for Infectious Disease"/>
            <person name="Wu L."/>
            <person name="Ma J."/>
        </authorList>
    </citation>
    <scope>NUCLEOTIDE SEQUENCE [LARGE SCALE GENOMIC DNA]</scope>
    <source>
        <strain evidence="9">KCTC 42217</strain>
    </source>
</reference>